<comment type="PTM">
    <text evidence="7">Binds 1 heme group per subunit.</text>
</comment>
<dbReference type="SUPFAM" id="SSF47175">
    <property type="entry name" value="Cytochromes"/>
    <property type="match status" value="1"/>
</dbReference>
<dbReference type="InterPro" id="IPR012127">
    <property type="entry name" value="Cyt_c_prime"/>
</dbReference>
<dbReference type="GO" id="GO:0020037">
    <property type="term" value="F:heme binding"/>
    <property type="evidence" value="ECO:0007669"/>
    <property type="project" value="InterPro"/>
</dbReference>
<keyword evidence="2 7" id="KW-0349">Heme</keyword>
<feature type="binding site" description="axial binding residue" evidence="6">
    <location>
        <position position="140"/>
    </location>
    <ligand>
        <name>heme c</name>
        <dbReference type="ChEBI" id="CHEBI:61717"/>
    </ligand>
    <ligandPart>
        <name>Fe</name>
        <dbReference type="ChEBI" id="CHEBI:18248"/>
    </ligandPart>
</feature>
<evidence type="ECO:0000256" key="5">
    <source>
        <dbReference type="ARBA" id="ARBA00023004"/>
    </source>
</evidence>
<dbReference type="OrthoDB" id="9811729at2"/>
<gene>
    <name evidence="9" type="ORF">FJQ55_04410</name>
</gene>
<dbReference type="PROSITE" id="PS51009">
    <property type="entry name" value="CYTCII"/>
    <property type="match status" value="1"/>
</dbReference>
<evidence type="ECO:0000256" key="8">
    <source>
        <dbReference type="SAM" id="SignalP"/>
    </source>
</evidence>
<feature type="chain" id="PRO_5021343447" evidence="8">
    <location>
        <begin position="23"/>
        <end position="148"/>
    </location>
</feature>
<dbReference type="InterPro" id="IPR010980">
    <property type="entry name" value="Cyt_c/b562"/>
</dbReference>
<evidence type="ECO:0000313" key="10">
    <source>
        <dbReference type="Proteomes" id="UP000316429"/>
    </source>
</evidence>
<dbReference type="GO" id="GO:0022900">
    <property type="term" value="P:electron transport chain"/>
    <property type="evidence" value="ECO:0007669"/>
    <property type="project" value="InterPro"/>
</dbReference>
<accession>A0A504UA09</accession>
<dbReference type="GO" id="GO:0042597">
    <property type="term" value="C:periplasmic space"/>
    <property type="evidence" value="ECO:0007669"/>
    <property type="project" value="InterPro"/>
</dbReference>
<proteinExistence type="predicted"/>
<dbReference type="PRINTS" id="PR00608">
    <property type="entry name" value="CYTCHROMECII"/>
</dbReference>
<protein>
    <submittedName>
        <fullName evidence="9">Cytochrome C556</fullName>
    </submittedName>
</protein>
<sequence length="148" mass="15217">MKVKVVLSATVAICLGVSAAIAAGEPQTVRQELMKKAGASAGALGAIAKGEKPYDAEAVKTALTNLVEVGKTFPEHFPTGSETGLDTEASPKIWENMDDFKAKSAKLASVAEAQLAAMPADQAGVGTALQAIGATCGDCHQTYRLKKN</sequence>
<evidence type="ECO:0000256" key="3">
    <source>
        <dbReference type="ARBA" id="ARBA00022723"/>
    </source>
</evidence>
<dbReference type="PIRSF" id="PIRSF000027">
    <property type="entry name" value="Cytc_c_prime"/>
    <property type="match status" value="1"/>
</dbReference>
<keyword evidence="5 6" id="KW-0408">Iron</keyword>
<dbReference type="GO" id="GO:0009055">
    <property type="term" value="F:electron transfer activity"/>
    <property type="evidence" value="ECO:0007669"/>
    <property type="project" value="InterPro"/>
</dbReference>
<dbReference type="InterPro" id="IPR002321">
    <property type="entry name" value="Cyt_c_II"/>
</dbReference>
<evidence type="ECO:0000313" key="9">
    <source>
        <dbReference type="EMBL" id="TPP10120.1"/>
    </source>
</evidence>
<evidence type="ECO:0000256" key="7">
    <source>
        <dbReference type="PIRSR" id="PIRSR000027-2"/>
    </source>
</evidence>
<keyword evidence="8" id="KW-0732">Signal</keyword>
<dbReference type="AlphaFoldDB" id="A0A504UA09"/>
<evidence type="ECO:0000256" key="1">
    <source>
        <dbReference type="ARBA" id="ARBA00022448"/>
    </source>
</evidence>
<name>A0A504UA09_9HYPH</name>
<dbReference type="Proteomes" id="UP000316429">
    <property type="component" value="Unassembled WGS sequence"/>
</dbReference>
<dbReference type="GO" id="GO:0005506">
    <property type="term" value="F:iron ion binding"/>
    <property type="evidence" value="ECO:0007669"/>
    <property type="project" value="InterPro"/>
</dbReference>
<keyword evidence="4" id="KW-0249">Electron transport</keyword>
<dbReference type="RefSeq" id="WP_140826476.1">
    <property type="nucleotide sequence ID" value="NZ_VFYP01000001.1"/>
</dbReference>
<dbReference type="Pfam" id="PF01322">
    <property type="entry name" value="Cytochrom_C_2"/>
    <property type="match status" value="1"/>
</dbReference>
<keyword evidence="3 6" id="KW-0479">Metal-binding</keyword>
<evidence type="ECO:0000256" key="2">
    <source>
        <dbReference type="ARBA" id="ARBA00022617"/>
    </source>
</evidence>
<organism evidence="9 10">
    <name type="scientific">Rhizobium glycinendophyticum</name>
    <dbReference type="NCBI Taxonomy" id="2589807"/>
    <lineage>
        <taxon>Bacteria</taxon>
        <taxon>Pseudomonadati</taxon>
        <taxon>Pseudomonadota</taxon>
        <taxon>Alphaproteobacteria</taxon>
        <taxon>Hyphomicrobiales</taxon>
        <taxon>Rhizobiaceae</taxon>
        <taxon>Rhizobium/Agrobacterium group</taxon>
        <taxon>Rhizobium</taxon>
    </lineage>
</organism>
<keyword evidence="1" id="KW-0813">Transport</keyword>
<evidence type="ECO:0000256" key="4">
    <source>
        <dbReference type="ARBA" id="ARBA00022982"/>
    </source>
</evidence>
<feature type="binding site" description="covalent" evidence="7">
    <location>
        <position position="136"/>
    </location>
    <ligand>
        <name>heme c</name>
        <dbReference type="ChEBI" id="CHEBI:61717"/>
    </ligand>
</feature>
<feature type="binding site" description="covalent" evidence="7">
    <location>
        <position position="139"/>
    </location>
    <ligand>
        <name>heme c</name>
        <dbReference type="ChEBI" id="CHEBI:61717"/>
    </ligand>
</feature>
<dbReference type="Gene3D" id="1.20.120.10">
    <property type="entry name" value="Cytochrome c/b562"/>
    <property type="match status" value="1"/>
</dbReference>
<feature type="signal peptide" evidence="8">
    <location>
        <begin position="1"/>
        <end position="22"/>
    </location>
</feature>
<dbReference type="InterPro" id="IPR015984">
    <property type="entry name" value="Cyt_c_prime_subgr"/>
</dbReference>
<dbReference type="EMBL" id="VFYP01000001">
    <property type="protein sequence ID" value="TPP10120.1"/>
    <property type="molecule type" value="Genomic_DNA"/>
</dbReference>
<reference evidence="9 10" key="1">
    <citation type="submission" date="2019-06" db="EMBL/GenBank/DDBJ databases">
        <title>Rhizobium sp. CL12 isolated from roots of soybean.</title>
        <authorList>
            <person name="Wang C."/>
        </authorList>
    </citation>
    <scope>NUCLEOTIDE SEQUENCE [LARGE SCALE GENOMIC DNA]</scope>
    <source>
        <strain evidence="9 10">CL12</strain>
    </source>
</reference>
<comment type="caution">
    <text evidence="9">The sequence shown here is derived from an EMBL/GenBank/DDBJ whole genome shotgun (WGS) entry which is preliminary data.</text>
</comment>
<evidence type="ECO:0000256" key="6">
    <source>
        <dbReference type="PIRSR" id="PIRSR000027-1"/>
    </source>
</evidence>
<keyword evidence="10" id="KW-1185">Reference proteome</keyword>